<evidence type="ECO:0000256" key="5">
    <source>
        <dbReference type="ARBA" id="ARBA00023004"/>
    </source>
</evidence>
<dbReference type="SUPFAM" id="SSF47741">
    <property type="entry name" value="CO dehydrogenase ISP C-domain like"/>
    <property type="match status" value="1"/>
</dbReference>
<dbReference type="PANTHER" id="PTHR11908">
    <property type="entry name" value="XANTHINE DEHYDROGENASE"/>
    <property type="match status" value="1"/>
</dbReference>
<evidence type="ECO:0000313" key="9">
    <source>
        <dbReference type="Proteomes" id="UP001499993"/>
    </source>
</evidence>
<dbReference type="RefSeq" id="WP_345555720.1">
    <property type="nucleotide sequence ID" value="NZ_BAABIK010000004.1"/>
</dbReference>
<dbReference type="Gene3D" id="3.90.1170.50">
    <property type="entry name" value="Aldehyde oxidase/xanthine dehydrogenase, a/b hammerhead"/>
    <property type="match status" value="2"/>
</dbReference>
<gene>
    <name evidence="8" type="ORF">GCM10023224_11080</name>
</gene>
<keyword evidence="5" id="KW-0408">Iron</keyword>
<reference evidence="9" key="1">
    <citation type="journal article" date="2019" name="Int. J. Syst. Evol. Microbiol.">
        <title>The Global Catalogue of Microorganisms (GCM) 10K type strain sequencing project: providing services to taxonomists for standard genome sequencing and annotation.</title>
        <authorList>
            <consortium name="The Broad Institute Genomics Platform"/>
            <consortium name="The Broad Institute Genome Sequencing Center for Infectious Disease"/>
            <person name="Wu L."/>
            <person name="Ma J."/>
        </authorList>
    </citation>
    <scope>NUCLEOTIDE SEQUENCE [LARGE SCALE GENOMIC DNA]</scope>
    <source>
        <strain evidence="9">JCM 18123</strain>
    </source>
</reference>
<dbReference type="PROSITE" id="PS00197">
    <property type="entry name" value="2FE2S_FER_1"/>
    <property type="match status" value="1"/>
</dbReference>
<keyword evidence="2" id="KW-0500">Molybdenum</keyword>
<evidence type="ECO:0000256" key="3">
    <source>
        <dbReference type="ARBA" id="ARBA00022723"/>
    </source>
</evidence>
<dbReference type="Gene3D" id="3.30.365.10">
    <property type="entry name" value="Aldehyde oxidase/xanthine dehydrogenase, molybdopterin binding domain"/>
    <property type="match status" value="4"/>
</dbReference>
<evidence type="ECO:0000256" key="4">
    <source>
        <dbReference type="ARBA" id="ARBA00023002"/>
    </source>
</evidence>
<dbReference type="InterPro" id="IPR006058">
    <property type="entry name" value="2Fe2S_fd_BS"/>
</dbReference>
<dbReference type="InterPro" id="IPR037165">
    <property type="entry name" value="AldOxase/xan_DH_Mopterin-bd_sf"/>
</dbReference>
<dbReference type="InterPro" id="IPR036884">
    <property type="entry name" value="2Fe-2S-bd_dom_sf"/>
</dbReference>
<sequence length="868" mass="90452">MGTTVNGTPTQIGADPATTAAEFVRDGLGLTGTKTACNAGVCGSCTLLLDGTPAASCLLPVTALEGRAVTTVEGVGDGAEHPVQRAFAAHDAMQCGYCTPGFVVEAAAFVDRHRAEHGDTAPTRDEIADALAGHLCRCGAYPGIYAAVAAACAGEHDDDAAASAPPRAEAAEKVSGRARYTTDVRPEGCWEAVIVRSTRAHAQVQSVDAGGAPQVDLLGADRTVRYVGQPLLAVAAPTAAKARAAAEQVRVDYRDLPAAVDPATTHRPEAPVVYPTRAERGAALTHAEGGVPPARWRGNVRGPFSLGWRGATAVKRIGDAARRGDPRLVTGAFQTPAQVHTPLEPHACVARWDDSGGLHLHASTQSVMALAEAAAKHWDLPRERVHVTAEHVGGGFGAKAGLRVENIAAAELARATGAPVRLVFHRAAELTDAGHRPGARIEVNLLAGPGGDLAALTMDAYSDGGASIGGTVAVMGRLVYGHAPRRLRDFDVVTHRPPGAPFRGPNGAQLLWALEQSVDDAAHRLGEDPIALRRRWDGNRKRHALYDWAAALPVWRERSKGAASGRFRRGVGMAAANWLYLLDRSTAVDLVVEDGTVVAETGVQDIGTGARSVVADVVRGELGLPAERVAVRTGSSDLAYAPASTGSRTTASLGPAARDAAAKLREEASRRAEGAPGGSGGLDAAALAALEGVRVRGGRRRDRRGYVTPFSLSDGGTVGRGFTGAVHVMEVEVDTLLGTVRPTRCWAGISAGRMYAERPARNQCEGGVVQGIGYALYEQRRDDPLTGAVLTANLEDYRIPGIGDTPEITVHFHEKGWEHVTGGGVGIGEVSTIGVAAAVGNAVFDATGWRPHDLPIRPDRLLEGIGAK</sequence>
<evidence type="ECO:0000256" key="1">
    <source>
        <dbReference type="ARBA" id="ARBA00006849"/>
    </source>
</evidence>
<dbReference type="SMART" id="SM01008">
    <property type="entry name" value="Ald_Xan_dh_C"/>
    <property type="match status" value="1"/>
</dbReference>
<dbReference type="Pfam" id="PF01799">
    <property type="entry name" value="Fer2_2"/>
    <property type="match status" value="1"/>
</dbReference>
<evidence type="ECO:0000256" key="2">
    <source>
        <dbReference type="ARBA" id="ARBA00022505"/>
    </source>
</evidence>
<feature type="compositionally biased region" description="Basic and acidic residues" evidence="6">
    <location>
        <begin position="660"/>
        <end position="673"/>
    </location>
</feature>
<dbReference type="InterPro" id="IPR036856">
    <property type="entry name" value="Ald_Oxase/Xan_DH_a/b_sf"/>
</dbReference>
<dbReference type="InterPro" id="IPR001041">
    <property type="entry name" value="2Fe-2S_ferredoxin-type"/>
</dbReference>
<dbReference type="Pfam" id="PF20256">
    <property type="entry name" value="MoCoBD_2"/>
    <property type="match status" value="1"/>
</dbReference>
<organism evidence="8 9">
    <name type="scientific">Streptomonospora halophila</name>
    <dbReference type="NCBI Taxonomy" id="427369"/>
    <lineage>
        <taxon>Bacteria</taxon>
        <taxon>Bacillati</taxon>
        <taxon>Actinomycetota</taxon>
        <taxon>Actinomycetes</taxon>
        <taxon>Streptosporangiales</taxon>
        <taxon>Nocardiopsidaceae</taxon>
        <taxon>Streptomonospora</taxon>
    </lineage>
</organism>
<accession>A0ABP9G894</accession>
<comment type="caution">
    <text evidence="8">The sequence shown here is derived from an EMBL/GenBank/DDBJ whole genome shotgun (WGS) entry which is preliminary data.</text>
</comment>
<dbReference type="SUPFAM" id="SSF54292">
    <property type="entry name" value="2Fe-2S ferredoxin-like"/>
    <property type="match status" value="1"/>
</dbReference>
<dbReference type="SUPFAM" id="SSF56003">
    <property type="entry name" value="Molybdenum cofactor-binding domain"/>
    <property type="match status" value="1"/>
</dbReference>
<dbReference type="Gene3D" id="1.10.150.120">
    <property type="entry name" value="[2Fe-2S]-binding domain"/>
    <property type="match status" value="1"/>
</dbReference>
<dbReference type="InterPro" id="IPR016208">
    <property type="entry name" value="Ald_Oxase/xanthine_DH-like"/>
</dbReference>
<evidence type="ECO:0000256" key="6">
    <source>
        <dbReference type="SAM" id="MobiDB-lite"/>
    </source>
</evidence>
<dbReference type="InterPro" id="IPR046867">
    <property type="entry name" value="AldOxase/xan_DH_MoCoBD2"/>
</dbReference>
<keyword evidence="4" id="KW-0560">Oxidoreductase</keyword>
<keyword evidence="3" id="KW-0479">Metal-binding</keyword>
<comment type="similarity">
    <text evidence="1">Belongs to the xanthine dehydrogenase family.</text>
</comment>
<proteinExistence type="inferred from homology"/>
<dbReference type="InterPro" id="IPR012675">
    <property type="entry name" value="Beta-grasp_dom_sf"/>
</dbReference>
<dbReference type="Pfam" id="PF00111">
    <property type="entry name" value="Fer2"/>
    <property type="match status" value="1"/>
</dbReference>
<dbReference type="EMBL" id="BAABIK010000004">
    <property type="protein sequence ID" value="GAA4932649.1"/>
    <property type="molecule type" value="Genomic_DNA"/>
</dbReference>
<evidence type="ECO:0000259" key="7">
    <source>
        <dbReference type="PROSITE" id="PS51085"/>
    </source>
</evidence>
<dbReference type="InterPro" id="IPR000674">
    <property type="entry name" value="Ald_Oxase/Xan_DH_a/b"/>
</dbReference>
<dbReference type="SUPFAM" id="SSF54665">
    <property type="entry name" value="CO dehydrogenase molybdoprotein N-domain-like"/>
    <property type="match status" value="1"/>
</dbReference>
<feature type="region of interest" description="Disordered" evidence="6">
    <location>
        <begin position="640"/>
        <end position="680"/>
    </location>
</feature>
<keyword evidence="9" id="KW-1185">Reference proteome</keyword>
<dbReference type="InterPro" id="IPR036010">
    <property type="entry name" value="2Fe-2S_ferredoxin-like_sf"/>
</dbReference>
<dbReference type="InterPro" id="IPR002888">
    <property type="entry name" value="2Fe-2S-bd"/>
</dbReference>
<feature type="domain" description="2Fe-2S ferredoxin-type" evidence="7">
    <location>
        <begin position="1"/>
        <end position="75"/>
    </location>
</feature>
<dbReference type="Pfam" id="PF02738">
    <property type="entry name" value="MoCoBD_1"/>
    <property type="match status" value="1"/>
</dbReference>
<dbReference type="PANTHER" id="PTHR11908:SF132">
    <property type="entry name" value="ALDEHYDE OXIDASE 1-RELATED"/>
    <property type="match status" value="1"/>
</dbReference>
<protein>
    <submittedName>
        <fullName evidence="8">Xanthine dehydrogenase family protein molybdopterin-binding subunit</fullName>
    </submittedName>
</protein>
<evidence type="ECO:0000313" key="8">
    <source>
        <dbReference type="EMBL" id="GAA4932649.1"/>
    </source>
</evidence>
<name>A0ABP9G894_9ACTN</name>
<dbReference type="Gene3D" id="3.10.20.30">
    <property type="match status" value="1"/>
</dbReference>
<dbReference type="InterPro" id="IPR008274">
    <property type="entry name" value="AldOxase/xan_DH_MoCoBD1"/>
</dbReference>
<dbReference type="Proteomes" id="UP001499993">
    <property type="component" value="Unassembled WGS sequence"/>
</dbReference>
<dbReference type="PROSITE" id="PS51085">
    <property type="entry name" value="2FE2S_FER_2"/>
    <property type="match status" value="1"/>
</dbReference>